<evidence type="ECO:0000256" key="2">
    <source>
        <dbReference type="ARBA" id="ARBA00022519"/>
    </source>
</evidence>
<dbReference type="PANTHER" id="PTHR37481:SF1">
    <property type="entry name" value="LIPOPOLYSACCHARIDE EXPORT SYSTEM PROTEIN LPTC"/>
    <property type="match status" value="1"/>
</dbReference>
<dbReference type="InterPro" id="IPR026265">
    <property type="entry name" value="LptC"/>
</dbReference>
<name>A0ABS8D667_9NEIS</name>
<evidence type="ECO:0000256" key="5">
    <source>
        <dbReference type="ARBA" id="ARBA00023136"/>
    </source>
</evidence>
<gene>
    <name evidence="6" type="primary">lptC</name>
    <name evidence="6" type="ORF">LIN78_09020</name>
</gene>
<accession>A0ABS8D667</accession>
<dbReference type="PANTHER" id="PTHR37481">
    <property type="entry name" value="LIPOPOLYSACCHARIDE EXPORT SYSTEM PROTEIN LPTC"/>
    <property type="match status" value="1"/>
</dbReference>
<organism evidence="6 7">
    <name type="scientific">Leeia speluncae</name>
    <dbReference type="NCBI Taxonomy" id="2884804"/>
    <lineage>
        <taxon>Bacteria</taxon>
        <taxon>Pseudomonadati</taxon>
        <taxon>Pseudomonadota</taxon>
        <taxon>Betaproteobacteria</taxon>
        <taxon>Neisseriales</taxon>
        <taxon>Leeiaceae</taxon>
        <taxon>Leeia</taxon>
    </lineage>
</organism>
<dbReference type="InterPro" id="IPR052363">
    <property type="entry name" value="LPS_export_LptC"/>
</dbReference>
<dbReference type="RefSeq" id="WP_227180468.1">
    <property type="nucleotide sequence ID" value="NZ_JAJBZT010000004.1"/>
</dbReference>
<comment type="caution">
    <text evidence="6">The sequence shown here is derived from an EMBL/GenBank/DDBJ whole genome shotgun (WGS) entry which is preliminary data.</text>
</comment>
<dbReference type="EMBL" id="JAJBZT010000004">
    <property type="protein sequence ID" value="MCB6183690.1"/>
    <property type="molecule type" value="Genomic_DNA"/>
</dbReference>
<dbReference type="Pfam" id="PF06835">
    <property type="entry name" value="LptC"/>
    <property type="match status" value="1"/>
</dbReference>
<keyword evidence="5" id="KW-0472">Membrane</keyword>
<sequence>MRFTLFKHVPWFPLAVLLLLAGLSFWLRQIVQPTKLKLDGSDRHDPDYVIEKFVATRMGANGVPTHLLTADKLVHYPDTDTSELFSSHLIQYQPGLPDEHIVSKVAIRDKTGNKLYFDKGVTMSRAGYAKKPALHIYTTNMTVWPEEKRMETDAVVVLTEGTTKITAQGLTYNQLTKQVVFKHKVRVVLLNRKS</sequence>
<protein>
    <submittedName>
        <fullName evidence="6">LPS export ABC transporter periplasmic protein LptC</fullName>
    </submittedName>
</protein>
<evidence type="ECO:0000256" key="4">
    <source>
        <dbReference type="ARBA" id="ARBA00022989"/>
    </source>
</evidence>
<reference evidence="6" key="1">
    <citation type="submission" date="2021-10" db="EMBL/GenBank/DDBJ databases">
        <title>The complete genome sequence of Leeia sp. TBRC 13508.</title>
        <authorList>
            <person name="Charoenyingcharoen P."/>
            <person name="Yukphan P."/>
        </authorList>
    </citation>
    <scope>NUCLEOTIDE SEQUENCE</scope>
    <source>
        <strain evidence="6">TBRC 13508</strain>
    </source>
</reference>
<dbReference type="Proteomes" id="UP001165395">
    <property type="component" value="Unassembled WGS sequence"/>
</dbReference>
<keyword evidence="1" id="KW-1003">Cell membrane</keyword>
<keyword evidence="7" id="KW-1185">Reference proteome</keyword>
<evidence type="ECO:0000313" key="6">
    <source>
        <dbReference type="EMBL" id="MCB6183690.1"/>
    </source>
</evidence>
<evidence type="ECO:0000256" key="1">
    <source>
        <dbReference type="ARBA" id="ARBA00022475"/>
    </source>
</evidence>
<evidence type="ECO:0000256" key="3">
    <source>
        <dbReference type="ARBA" id="ARBA00022692"/>
    </source>
</evidence>
<keyword evidence="3" id="KW-0812">Transmembrane</keyword>
<dbReference type="Gene3D" id="2.60.450.10">
    <property type="entry name" value="Lipopolysaccharide (LPS) transport protein A like domain"/>
    <property type="match status" value="1"/>
</dbReference>
<keyword evidence="2" id="KW-0997">Cell inner membrane</keyword>
<dbReference type="NCBIfam" id="TIGR04409">
    <property type="entry name" value="LptC_YrbK"/>
    <property type="match status" value="1"/>
</dbReference>
<keyword evidence="4" id="KW-1133">Transmembrane helix</keyword>
<evidence type="ECO:0000313" key="7">
    <source>
        <dbReference type="Proteomes" id="UP001165395"/>
    </source>
</evidence>
<dbReference type="InterPro" id="IPR010664">
    <property type="entry name" value="LipoPS_assembly_LptC-rel"/>
</dbReference>
<proteinExistence type="predicted"/>